<proteinExistence type="predicted"/>
<comment type="caution">
    <text evidence="1">The sequence shown here is derived from an EMBL/GenBank/DDBJ whole genome shotgun (WGS) entry which is preliminary data.</text>
</comment>
<dbReference type="EMBL" id="QRPK01000138">
    <property type="protein sequence ID" value="RHM04190.1"/>
    <property type="molecule type" value="Genomic_DNA"/>
</dbReference>
<keyword evidence="2" id="KW-1185">Reference proteome</keyword>
<dbReference type="Pfam" id="PF14132">
    <property type="entry name" value="DUF4299"/>
    <property type="match status" value="1"/>
</dbReference>
<protein>
    <submittedName>
        <fullName evidence="1">DUF4299 family protein</fullName>
    </submittedName>
</protein>
<dbReference type="RefSeq" id="WP_118365969.1">
    <property type="nucleotide sequence ID" value="NZ_QRPK01000138.1"/>
</dbReference>
<evidence type="ECO:0000313" key="1">
    <source>
        <dbReference type="EMBL" id="RHM04190.1"/>
    </source>
</evidence>
<organism evidence="1 2">
    <name type="scientific">Amedibacillus dolichus</name>
    <dbReference type="NCBI Taxonomy" id="31971"/>
    <lineage>
        <taxon>Bacteria</taxon>
        <taxon>Bacillati</taxon>
        <taxon>Bacillota</taxon>
        <taxon>Erysipelotrichia</taxon>
        <taxon>Erysipelotrichales</taxon>
        <taxon>Erysipelotrichaceae</taxon>
        <taxon>Amedibacillus</taxon>
    </lineage>
</organism>
<dbReference type="OrthoDB" id="2082327at2"/>
<dbReference type="InterPro" id="IPR025387">
    <property type="entry name" value="DUF4299"/>
</dbReference>
<sequence>MQELNKKSLFKKKMNLEDIIKFTGLSYGVCDENYRLDRDEIGEHTLIYDEAKLARGFELWLEGSDVLLSLSLPTAPSEIRLFYSLVEKLCNEFNTKKYLREDEEAYLYEDEEFIKWDEEASIVALEEMTSKTEDEYRCFEIFGIYNPIAIGQRELQRIDCNLNNLEEYLNEIQSLDVYYATPSVYRKKDTNELFGIYSIVADIPCVVPNKPYIILDQIKGINYWYVMIRKGMTVTYDDFINHISSKEYYDANHVIALLNDDEIDALIEQYSVEI</sequence>
<dbReference type="Proteomes" id="UP000284868">
    <property type="component" value="Unassembled WGS sequence"/>
</dbReference>
<accession>A0A415NUL8</accession>
<dbReference type="AlphaFoldDB" id="A0A415NUL8"/>
<name>A0A415NUL8_9FIRM</name>
<evidence type="ECO:0000313" key="2">
    <source>
        <dbReference type="Proteomes" id="UP000284868"/>
    </source>
</evidence>
<reference evidence="1 2" key="1">
    <citation type="submission" date="2018-08" db="EMBL/GenBank/DDBJ databases">
        <title>A genome reference for cultivated species of the human gut microbiota.</title>
        <authorList>
            <person name="Zou Y."/>
            <person name="Xue W."/>
            <person name="Luo G."/>
        </authorList>
    </citation>
    <scope>NUCLEOTIDE SEQUENCE [LARGE SCALE GENOMIC DNA]</scope>
    <source>
        <strain evidence="1 2">AF35-6BH</strain>
    </source>
</reference>
<gene>
    <name evidence="1" type="ORF">DWZ83_10850</name>
</gene>